<dbReference type="InterPro" id="IPR029044">
    <property type="entry name" value="Nucleotide-diphossugar_trans"/>
</dbReference>
<proteinExistence type="predicted"/>
<evidence type="ECO:0000313" key="3">
    <source>
        <dbReference type="Proteomes" id="UP000266327"/>
    </source>
</evidence>
<feature type="domain" description="Glycosyltransferase 2-like" evidence="1">
    <location>
        <begin position="11"/>
        <end position="135"/>
    </location>
</feature>
<dbReference type="Gene3D" id="3.90.550.10">
    <property type="entry name" value="Spore Coat Polysaccharide Biosynthesis Protein SpsA, Chain A"/>
    <property type="match status" value="1"/>
</dbReference>
<dbReference type="AlphaFoldDB" id="A0A3A3G367"/>
<dbReference type="PANTHER" id="PTHR22916">
    <property type="entry name" value="GLYCOSYLTRANSFERASE"/>
    <property type="match status" value="1"/>
</dbReference>
<protein>
    <submittedName>
        <fullName evidence="2">Glycosyltransferase family 2 protein</fullName>
    </submittedName>
</protein>
<dbReference type="InterPro" id="IPR001173">
    <property type="entry name" value="Glyco_trans_2-like"/>
</dbReference>
<gene>
    <name evidence="2" type="ORF">D3878_16210</name>
</gene>
<dbReference type="GO" id="GO:0016758">
    <property type="term" value="F:hexosyltransferase activity"/>
    <property type="evidence" value="ECO:0007669"/>
    <property type="project" value="UniProtKB-ARBA"/>
</dbReference>
<keyword evidence="2" id="KW-0808">Transferase</keyword>
<keyword evidence="3" id="KW-1185">Reference proteome</keyword>
<sequence>MASVDKNPKVSVCVISYNQEKYIRACLQSIVDQVTDFDFEVIVGDDCSSDGTRNVILEFARQYPGLVIPNFYENKVGGTQNYVATHNLARGKFVAHIDGDDLALPGKLQMQADYLEKHPDCAVVWHRMYVFDDAGSFCVPNLPDLSMYEDGKLYLSDLLEFGSISYHSSTMYRAKARKTRVIEGDALDWSFNVEFLKSGYGKYLEPILGKYRYNKNTGISRKDKGLINTRKLYAFHLEHYLTTLPEFRAFIFINAVLHLLVDLKNRRRSTFYFLRLAIKSKRVAGISTLAKALVRYRQMNPRLF</sequence>
<comment type="caution">
    <text evidence="2">The sequence shown here is derived from an EMBL/GenBank/DDBJ whole genome shotgun (WGS) entry which is preliminary data.</text>
</comment>
<evidence type="ECO:0000259" key="1">
    <source>
        <dbReference type="Pfam" id="PF00535"/>
    </source>
</evidence>
<dbReference type="EMBL" id="QYUQ01000002">
    <property type="protein sequence ID" value="RJG02933.1"/>
    <property type="molecule type" value="Genomic_DNA"/>
</dbReference>
<evidence type="ECO:0000313" key="2">
    <source>
        <dbReference type="EMBL" id="RJG02933.1"/>
    </source>
</evidence>
<dbReference type="PANTHER" id="PTHR22916:SF71">
    <property type="entry name" value="GLYCOSYL TRANSFERASE"/>
    <property type="match status" value="1"/>
</dbReference>
<name>A0A3A3G367_9BURK</name>
<dbReference type="Pfam" id="PF00535">
    <property type="entry name" value="Glycos_transf_2"/>
    <property type="match status" value="1"/>
</dbReference>
<dbReference type="OrthoDB" id="9798249at2"/>
<accession>A0A3A3G367</accession>
<organism evidence="2 3">
    <name type="scientific">Noviherbaspirillum sedimenti</name>
    <dbReference type="NCBI Taxonomy" id="2320865"/>
    <lineage>
        <taxon>Bacteria</taxon>
        <taxon>Pseudomonadati</taxon>
        <taxon>Pseudomonadota</taxon>
        <taxon>Betaproteobacteria</taxon>
        <taxon>Burkholderiales</taxon>
        <taxon>Oxalobacteraceae</taxon>
        <taxon>Noviherbaspirillum</taxon>
    </lineage>
</organism>
<dbReference type="Proteomes" id="UP000266327">
    <property type="component" value="Unassembled WGS sequence"/>
</dbReference>
<dbReference type="RefSeq" id="WP_119786433.1">
    <property type="nucleotide sequence ID" value="NZ_QYUQ01000002.1"/>
</dbReference>
<dbReference type="CDD" id="cd00761">
    <property type="entry name" value="Glyco_tranf_GTA_type"/>
    <property type="match status" value="1"/>
</dbReference>
<dbReference type="SUPFAM" id="SSF53448">
    <property type="entry name" value="Nucleotide-diphospho-sugar transferases"/>
    <property type="match status" value="1"/>
</dbReference>
<reference evidence="3" key="1">
    <citation type="submission" date="2018-09" db="EMBL/GenBank/DDBJ databases">
        <authorList>
            <person name="Zhu H."/>
        </authorList>
    </citation>
    <scope>NUCLEOTIDE SEQUENCE [LARGE SCALE GENOMIC DNA]</scope>
    <source>
        <strain evidence="3">K1S02-23</strain>
    </source>
</reference>